<evidence type="ECO:0000313" key="3">
    <source>
        <dbReference type="Proteomes" id="UP000198575"/>
    </source>
</evidence>
<dbReference type="InterPro" id="IPR039561">
    <property type="entry name" value="Peptidase_M15C"/>
</dbReference>
<dbReference type="AlphaFoldDB" id="A0A1I5ALW9"/>
<gene>
    <name evidence="2" type="ORF">SAMN05216289_1402</name>
</gene>
<dbReference type="Pfam" id="PF13539">
    <property type="entry name" value="Peptidase_M15_4"/>
    <property type="match status" value="1"/>
</dbReference>
<evidence type="ECO:0000313" key="2">
    <source>
        <dbReference type="EMBL" id="SFN63526.1"/>
    </source>
</evidence>
<sequence>MQIEDMVRAVQEKLGVGVDGRAGPQTWGAIYKRIVDRSSPPDLALTEVSDLTNQRSEKVIATLHARVQPYARALYFKAREHGITINIISGTRTYAEQDALYAQGRTRPGNVVTNARGGYSNHNFGIAFDIGLFERNQYLGESPMYKAIGALGVELGLEWGGNWKTLVDQPHYQLRPAWASNLTERQMLAELRERVAAGTDVFA</sequence>
<dbReference type="GO" id="GO:0008233">
    <property type="term" value="F:peptidase activity"/>
    <property type="evidence" value="ECO:0007669"/>
    <property type="project" value="InterPro"/>
</dbReference>
<evidence type="ECO:0000259" key="1">
    <source>
        <dbReference type="Pfam" id="PF13539"/>
    </source>
</evidence>
<dbReference type="Proteomes" id="UP000198575">
    <property type="component" value="Unassembled WGS sequence"/>
</dbReference>
<name>A0A1I5ALW9_9GAMM</name>
<dbReference type="RefSeq" id="WP_092410568.1">
    <property type="nucleotide sequence ID" value="NZ_FOVF01000040.1"/>
</dbReference>
<keyword evidence="3" id="KW-1185">Reference proteome</keyword>
<proteinExistence type="predicted"/>
<dbReference type="STRING" id="578942.SAMN05216289_1402"/>
<dbReference type="CDD" id="cd14845">
    <property type="entry name" value="L-Ala-D-Glu_peptidase_like"/>
    <property type="match status" value="1"/>
</dbReference>
<dbReference type="OrthoDB" id="8479979at2"/>
<feature type="domain" description="Peptidase M15C" evidence="1">
    <location>
        <begin position="115"/>
        <end position="174"/>
    </location>
</feature>
<organism evidence="2 3">
    <name type="scientific">Dokdonella immobilis</name>
    <dbReference type="NCBI Taxonomy" id="578942"/>
    <lineage>
        <taxon>Bacteria</taxon>
        <taxon>Pseudomonadati</taxon>
        <taxon>Pseudomonadota</taxon>
        <taxon>Gammaproteobacteria</taxon>
        <taxon>Lysobacterales</taxon>
        <taxon>Rhodanobacteraceae</taxon>
        <taxon>Dokdonella</taxon>
    </lineage>
</organism>
<reference evidence="2 3" key="1">
    <citation type="submission" date="2016-10" db="EMBL/GenBank/DDBJ databases">
        <authorList>
            <person name="de Groot N.N."/>
        </authorList>
    </citation>
    <scope>NUCLEOTIDE SEQUENCE [LARGE SCALE GENOMIC DNA]</scope>
    <source>
        <strain evidence="2 3">CGMCC 1.7659</strain>
    </source>
</reference>
<dbReference type="SUPFAM" id="SSF55166">
    <property type="entry name" value="Hedgehog/DD-peptidase"/>
    <property type="match status" value="1"/>
</dbReference>
<dbReference type="EMBL" id="FOVF01000040">
    <property type="protein sequence ID" value="SFN63526.1"/>
    <property type="molecule type" value="Genomic_DNA"/>
</dbReference>
<protein>
    <submittedName>
        <fullName evidence="2">Peptidoglycan L-alanyl-D-glutamate endopeptidase CwlK</fullName>
    </submittedName>
</protein>
<accession>A0A1I5ALW9</accession>
<dbReference type="Gene3D" id="3.30.1380.10">
    <property type="match status" value="1"/>
</dbReference>
<dbReference type="InterPro" id="IPR009045">
    <property type="entry name" value="Zn_M74/Hedgehog-like"/>
</dbReference>